<dbReference type="EMBL" id="JADJEV010000004">
    <property type="protein sequence ID" value="MBK6974794.1"/>
    <property type="molecule type" value="Genomic_DNA"/>
</dbReference>
<dbReference type="Pfam" id="PF00589">
    <property type="entry name" value="Phage_integrase"/>
    <property type="match status" value="1"/>
</dbReference>
<feature type="domain" description="Tyr recombinase" evidence="3">
    <location>
        <begin position="20"/>
        <end position="122"/>
    </location>
</feature>
<sequence>MDGPWKTRCVSHRPPTGRRLPTSSTTLDSIHIKSGKVKTITQPPALAYSTPVTVQTTRTTANTAWQDARRHADKEDPYLADLHVHDLRHTVGTRLREANVRENTIADILWHEHAGMTDHYSVVQITELVDGLELFADEHGRANKTLQMLQLDRRKRVVA</sequence>
<name>A0A9D7E6A3_9PROT</name>
<evidence type="ECO:0000313" key="5">
    <source>
        <dbReference type="Proteomes" id="UP000807785"/>
    </source>
</evidence>
<organism evidence="4 5">
    <name type="scientific">Candidatus Methylophosphatis roskildensis</name>
    <dbReference type="NCBI Taxonomy" id="2899263"/>
    <lineage>
        <taxon>Bacteria</taxon>
        <taxon>Pseudomonadati</taxon>
        <taxon>Pseudomonadota</taxon>
        <taxon>Betaproteobacteria</taxon>
        <taxon>Nitrosomonadales</taxon>
        <taxon>Sterolibacteriaceae</taxon>
        <taxon>Candidatus Methylophosphatis</taxon>
    </lineage>
</organism>
<dbReference type="InterPro" id="IPR011010">
    <property type="entry name" value="DNA_brk_join_enz"/>
</dbReference>
<dbReference type="Gene3D" id="1.10.443.10">
    <property type="entry name" value="Intergrase catalytic core"/>
    <property type="match status" value="1"/>
</dbReference>
<dbReference type="GO" id="GO:0003677">
    <property type="term" value="F:DNA binding"/>
    <property type="evidence" value="ECO:0007669"/>
    <property type="project" value="InterPro"/>
</dbReference>
<feature type="region of interest" description="Disordered" evidence="2">
    <location>
        <begin position="1"/>
        <end position="24"/>
    </location>
</feature>
<comment type="caution">
    <text evidence="4">The sequence shown here is derived from an EMBL/GenBank/DDBJ whole genome shotgun (WGS) entry which is preliminary data.</text>
</comment>
<reference evidence="5" key="1">
    <citation type="journal article" date="2021" name="Nat. Commun.">
        <title>Connecting structure to function with the recovery of over 1000 high-quality metagenome-assembled genomes from activated sludge using long-read sequencing.</title>
        <authorList>
            <person name="Singleton C.M."/>
            <person name="Petriglieri F."/>
            <person name="Kristensen J.M."/>
            <person name="Kirkegaard R.H."/>
            <person name="Michaelsen T.Y."/>
            <person name="Andersen M.H."/>
            <person name="Kondrotaite Z."/>
            <person name="Karst S.M."/>
            <person name="Dueholm M.S."/>
            <person name="Nielsen P.H."/>
            <person name="Albertsen M."/>
        </authorList>
    </citation>
    <scope>NUCLEOTIDE SEQUENCE [LARGE SCALE GENOMIC DNA]</scope>
</reference>
<gene>
    <name evidence="4" type="ORF">IPH26_18285</name>
</gene>
<dbReference type="GO" id="GO:0006310">
    <property type="term" value="P:DNA recombination"/>
    <property type="evidence" value="ECO:0007669"/>
    <property type="project" value="UniProtKB-KW"/>
</dbReference>
<accession>A0A9D7E6A3</accession>
<protein>
    <submittedName>
        <fullName evidence="4">Tyrosine-type recombinase/integrase</fullName>
    </submittedName>
</protein>
<dbReference type="AlphaFoldDB" id="A0A9D7E6A3"/>
<evidence type="ECO:0000256" key="2">
    <source>
        <dbReference type="SAM" id="MobiDB-lite"/>
    </source>
</evidence>
<proteinExistence type="predicted"/>
<evidence type="ECO:0000313" key="4">
    <source>
        <dbReference type="EMBL" id="MBK6974794.1"/>
    </source>
</evidence>
<dbReference type="Proteomes" id="UP000807785">
    <property type="component" value="Unassembled WGS sequence"/>
</dbReference>
<dbReference type="GO" id="GO:0015074">
    <property type="term" value="P:DNA integration"/>
    <property type="evidence" value="ECO:0007669"/>
    <property type="project" value="InterPro"/>
</dbReference>
<dbReference type="InterPro" id="IPR002104">
    <property type="entry name" value="Integrase_catalytic"/>
</dbReference>
<keyword evidence="1" id="KW-0233">DNA recombination</keyword>
<dbReference type="InterPro" id="IPR013762">
    <property type="entry name" value="Integrase-like_cat_sf"/>
</dbReference>
<dbReference type="SUPFAM" id="SSF56349">
    <property type="entry name" value="DNA breaking-rejoining enzymes"/>
    <property type="match status" value="1"/>
</dbReference>
<evidence type="ECO:0000256" key="1">
    <source>
        <dbReference type="ARBA" id="ARBA00023172"/>
    </source>
</evidence>
<evidence type="ECO:0000259" key="3">
    <source>
        <dbReference type="Pfam" id="PF00589"/>
    </source>
</evidence>